<proteinExistence type="predicted"/>
<evidence type="ECO:0000313" key="2">
    <source>
        <dbReference type="Proteomes" id="UP000033187"/>
    </source>
</evidence>
<dbReference type="EMBL" id="LN829119">
    <property type="protein sequence ID" value="CPR22108.1"/>
    <property type="molecule type" value="Genomic_DNA"/>
</dbReference>
<reference evidence="2" key="1">
    <citation type="submission" date="2015-02" db="EMBL/GenBank/DDBJ databases">
        <authorList>
            <person name="Chooi Y.-H."/>
        </authorList>
    </citation>
    <scope>NUCLEOTIDE SEQUENCE [LARGE SCALE GENOMIC DNA]</scope>
    <source>
        <strain evidence="2">strain Y</strain>
    </source>
</reference>
<evidence type="ECO:0000313" key="1">
    <source>
        <dbReference type="EMBL" id="CPR22108.1"/>
    </source>
</evidence>
<protein>
    <submittedName>
        <fullName evidence="1">Uncharacterized protein</fullName>
    </submittedName>
</protein>
<dbReference type="AlphaFoldDB" id="A0A0D6JJH1"/>
<keyword evidence="2" id="KW-1185">Reference proteome</keyword>
<sequence>MMECIQQMGAYGAGARGFGRIRYC</sequence>
<organism evidence="1 2">
    <name type="scientific">Candidatus Filomicrobium marinum</name>
    <dbReference type="NCBI Taxonomy" id="1608628"/>
    <lineage>
        <taxon>Bacteria</taxon>
        <taxon>Pseudomonadati</taxon>
        <taxon>Pseudomonadota</taxon>
        <taxon>Alphaproteobacteria</taxon>
        <taxon>Hyphomicrobiales</taxon>
        <taxon>Hyphomicrobiaceae</taxon>
        <taxon>Filomicrobium</taxon>
    </lineage>
</organism>
<dbReference type="Proteomes" id="UP000033187">
    <property type="component" value="Chromosome 1"/>
</dbReference>
<gene>
    <name evidence="1" type="ORF">YBN1229_v1_3541</name>
</gene>
<dbReference type="KEGG" id="fiy:BN1229_v1_3541"/>
<dbReference type="KEGG" id="fil:BN1229_v1_2374"/>
<name>A0A0D6JJH1_9HYPH</name>
<accession>A0A0D6JJH1</accession>